<dbReference type="PANTHER" id="PTHR11010">
    <property type="entry name" value="PROTEASE S28 PRO-X CARBOXYPEPTIDASE-RELATED"/>
    <property type="match status" value="1"/>
</dbReference>
<dbReference type="InterPro" id="IPR029058">
    <property type="entry name" value="AB_hydrolase_fold"/>
</dbReference>
<dbReference type="EMBL" id="CAXAMN010001436">
    <property type="protein sequence ID" value="CAK8994348.1"/>
    <property type="molecule type" value="Genomic_DNA"/>
</dbReference>
<evidence type="ECO:0000256" key="3">
    <source>
        <dbReference type="ARBA" id="ARBA00022729"/>
    </source>
</evidence>
<accession>A0ABP0HVZ0</accession>
<dbReference type="PANTHER" id="PTHR11010:SF11">
    <property type="entry name" value="THYMUS-SPECIFIC SERINE PROTEASE"/>
    <property type="match status" value="1"/>
</dbReference>
<proteinExistence type="inferred from homology"/>
<dbReference type="Gene3D" id="1.20.120.980">
    <property type="entry name" value="Serine carboxypeptidase S28, SKS domain"/>
    <property type="match status" value="1"/>
</dbReference>
<keyword evidence="4" id="KW-0378">Hydrolase</keyword>
<dbReference type="Pfam" id="PF05577">
    <property type="entry name" value="Peptidase_S28"/>
    <property type="match status" value="1"/>
</dbReference>
<keyword evidence="3" id="KW-0732">Signal</keyword>
<comment type="caution">
    <text evidence="6">The sequence shown here is derived from an EMBL/GenBank/DDBJ whole genome shotgun (WGS) entry which is preliminary data.</text>
</comment>
<dbReference type="InterPro" id="IPR008758">
    <property type="entry name" value="Peptidase_S28"/>
</dbReference>
<organism evidence="6 7">
    <name type="scientific">Durusdinium trenchii</name>
    <dbReference type="NCBI Taxonomy" id="1381693"/>
    <lineage>
        <taxon>Eukaryota</taxon>
        <taxon>Sar</taxon>
        <taxon>Alveolata</taxon>
        <taxon>Dinophyceae</taxon>
        <taxon>Suessiales</taxon>
        <taxon>Symbiodiniaceae</taxon>
        <taxon>Durusdinium</taxon>
    </lineage>
</organism>
<dbReference type="Gene3D" id="3.40.50.1820">
    <property type="entry name" value="alpha/beta hydrolase"/>
    <property type="match status" value="1"/>
</dbReference>
<evidence type="ECO:0000256" key="4">
    <source>
        <dbReference type="ARBA" id="ARBA00022801"/>
    </source>
</evidence>
<comment type="similarity">
    <text evidence="1">Belongs to the peptidase S28 family.</text>
</comment>
<reference evidence="6 7" key="1">
    <citation type="submission" date="2024-02" db="EMBL/GenBank/DDBJ databases">
        <authorList>
            <person name="Chen Y."/>
            <person name="Shah S."/>
            <person name="Dougan E. K."/>
            <person name="Thang M."/>
            <person name="Chan C."/>
        </authorList>
    </citation>
    <scope>NUCLEOTIDE SEQUENCE [LARGE SCALE GENOMIC DNA]</scope>
</reference>
<name>A0ABP0HVZ0_9DINO</name>
<protein>
    <submittedName>
        <fullName evidence="6">Uncharacterized protein</fullName>
    </submittedName>
</protein>
<keyword evidence="2" id="KW-0645">Protease</keyword>
<evidence type="ECO:0000256" key="1">
    <source>
        <dbReference type="ARBA" id="ARBA00011079"/>
    </source>
</evidence>
<keyword evidence="5" id="KW-0325">Glycoprotein</keyword>
<evidence type="ECO:0000256" key="5">
    <source>
        <dbReference type="ARBA" id="ARBA00023180"/>
    </source>
</evidence>
<dbReference type="InterPro" id="IPR042269">
    <property type="entry name" value="Ser_carbopepase_S28_SKS"/>
</dbReference>
<dbReference type="Proteomes" id="UP001642484">
    <property type="component" value="Unassembled WGS sequence"/>
</dbReference>
<gene>
    <name evidence="6" type="ORF">CCMP2556_LOCUS3601</name>
</gene>
<evidence type="ECO:0000313" key="7">
    <source>
        <dbReference type="Proteomes" id="UP001642484"/>
    </source>
</evidence>
<keyword evidence="7" id="KW-1185">Reference proteome</keyword>
<sequence>MTNSSLGDEVQRLVTLRDLQGIEDLPPRGQTQVQLLAGQFRGPWRHSMPGILPQVGTELPDFWFYQTCKEFGFYQTCEDDCMFVRGLANASYMASGCMKLFNITIEDVQSNIDSTNFHYGGLLPLDDKEHLGRCVMFPNGEVDPWSTCSVLQAPSPDLPVLYVYGASHHAWTWPSRSGDQESVMAARSKIRRQARVVVVLE</sequence>
<evidence type="ECO:0000313" key="6">
    <source>
        <dbReference type="EMBL" id="CAK8994348.1"/>
    </source>
</evidence>
<evidence type="ECO:0000256" key="2">
    <source>
        <dbReference type="ARBA" id="ARBA00022670"/>
    </source>
</evidence>